<comment type="caution">
    <text evidence="2">The sequence shown here is derived from an EMBL/GenBank/DDBJ whole genome shotgun (WGS) entry which is preliminary data.</text>
</comment>
<dbReference type="GeneID" id="93759914"/>
<keyword evidence="1" id="KW-0812">Transmembrane</keyword>
<evidence type="ECO:0008006" key="4">
    <source>
        <dbReference type="Google" id="ProtNLM"/>
    </source>
</evidence>
<feature type="transmembrane region" description="Helical" evidence="1">
    <location>
        <begin position="44"/>
        <end position="67"/>
    </location>
</feature>
<organism evidence="2 3">
    <name type="scientific">Streptomyces galilaeus</name>
    <dbReference type="NCBI Taxonomy" id="33899"/>
    <lineage>
        <taxon>Bacteria</taxon>
        <taxon>Bacillati</taxon>
        <taxon>Actinomycetota</taxon>
        <taxon>Actinomycetes</taxon>
        <taxon>Kitasatosporales</taxon>
        <taxon>Streptomycetaceae</taxon>
        <taxon>Streptomyces</taxon>
    </lineage>
</organism>
<sequence length="142" mass="14490">MTQMPGAARCARAMLVAAGTASVVALVPLAMVAATFEPGALGELILAMLFLAAVPLVVLAVASFVLAARFADGGDRVRLGAVVVGWMLVAGSAIAVPAHHGWWGAGVVVGALLTAFSTAERTREWFARPRLASSAHPQGEMA</sequence>
<accession>A0ABW9IRA7</accession>
<gene>
    <name evidence="2" type="ORF">ACKI1S_30860</name>
</gene>
<evidence type="ECO:0000313" key="3">
    <source>
        <dbReference type="Proteomes" id="UP001631993"/>
    </source>
</evidence>
<feature type="transmembrane region" description="Helical" evidence="1">
    <location>
        <begin position="102"/>
        <end position="119"/>
    </location>
</feature>
<dbReference type="EMBL" id="JBJVNE010000017">
    <property type="protein sequence ID" value="MFM9650537.1"/>
    <property type="molecule type" value="Genomic_DNA"/>
</dbReference>
<keyword evidence="1" id="KW-1133">Transmembrane helix</keyword>
<protein>
    <recommendedName>
        <fullName evidence="4">Integral membrane protein</fullName>
    </recommendedName>
</protein>
<name>A0ABW9IRA7_STRGJ</name>
<evidence type="ECO:0000313" key="2">
    <source>
        <dbReference type="EMBL" id="MFM9650537.1"/>
    </source>
</evidence>
<dbReference type="Proteomes" id="UP001631993">
    <property type="component" value="Unassembled WGS sequence"/>
</dbReference>
<evidence type="ECO:0000256" key="1">
    <source>
        <dbReference type="SAM" id="Phobius"/>
    </source>
</evidence>
<feature type="transmembrane region" description="Helical" evidence="1">
    <location>
        <begin position="79"/>
        <end position="96"/>
    </location>
</feature>
<keyword evidence="3" id="KW-1185">Reference proteome</keyword>
<proteinExistence type="predicted"/>
<keyword evidence="1" id="KW-0472">Membrane</keyword>
<reference evidence="2 3" key="1">
    <citation type="submission" date="2024-12" db="EMBL/GenBank/DDBJ databases">
        <title>Forecasting of Potato common scab and diversities of Pathogenic streptomyces spp. in china.</title>
        <authorList>
            <person name="Handique U."/>
            <person name="Wu J."/>
        </authorList>
    </citation>
    <scope>NUCLEOTIDE SEQUENCE [LARGE SCALE GENOMIC DNA]</scope>
    <source>
        <strain evidence="2 3">ZRIMU1585</strain>
    </source>
</reference>
<dbReference type="RefSeq" id="WP_190046847.1">
    <property type="nucleotide sequence ID" value="NZ_BMVS01000018.1"/>
</dbReference>